<dbReference type="InterPro" id="IPR040339">
    <property type="entry name" value="At1g16860-like"/>
</dbReference>
<reference evidence="2 3" key="1">
    <citation type="journal article" date="2017" name="Nature">
        <title>The Apostasia genome and the evolution of orchids.</title>
        <authorList>
            <person name="Zhang G.Q."/>
            <person name="Liu K.W."/>
            <person name="Li Z."/>
            <person name="Lohaus R."/>
            <person name="Hsiao Y.Y."/>
            <person name="Niu S.C."/>
            <person name="Wang J.Y."/>
            <person name="Lin Y.C."/>
            <person name="Xu Q."/>
            <person name="Chen L.J."/>
            <person name="Yoshida K."/>
            <person name="Fujiwara S."/>
            <person name="Wang Z.W."/>
            <person name="Zhang Y.Q."/>
            <person name="Mitsuda N."/>
            <person name="Wang M."/>
            <person name="Liu G.H."/>
            <person name="Pecoraro L."/>
            <person name="Huang H.X."/>
            <person name="Xiao X.J."/>
            <person name="Lin M."/>
            <person name="Wu X.Y."/>
            <person name="Wu W.L."/>
            <person name="Chen Y.Y."/>
            <person name="Chang S.B."/>
            <person name="Sakamoto S."/>
            <person name="Ohme-Takagi M."/>
            <person name="Yagi M."/>
            <person name="Zeng S.J."/>
            <person name="Shen C.Y."/>
            <person name="Yeh C.M."/>
            <person name="Luo Y.B."/>
            <person name="Tsai W.C."/>
            <person name="Van de Peer Y."/>
            <person name="Liu Z.J."/>
        </authorList>
    </citation>
    <scope>NUCLEOTIDE SEQUENCE [LARGE SCALE GENOMIC DNA]</scope>
    <source>
        <strain evidence="3">cv. Shenzhen</strain>
        <tissue evidence="2">Stem</tissue>
    </source>
</reference>
<protein>
    <submittedName>
        <fullName evidence="2">Putative membrane protein</fullName>
    </submittedName>
</protein>
<gene>
    <name evidence="2" type="ORF">AXF42_Ash009694</name>
</gene>
<dbReference type="OrthoDB" id="1875545at2759"/>
<dbReference type="PANTHER" id="PTHR33709">
    <property type="entry name" value="OSJNBA0035M09.9 PROTEIN"/>
    <property type="match status" value="1"/>
</dbReference>
<name>A0A2I0AWU2_9ASPA</name>
<proteinExistence type="predicted"/>
<dbReference type="EMBL" id="KZ451942">
    <property type="protein sequence ID" value="PKA60010.1"/>
    <property type="molecule type" value="Genomic_DNA"/>
</dbReference>
<evidence type="ECO:0000256" key="1">
    <source>
        <dbReference type="SAM" id="Phobius"/>
    </source>
</evidence>
<keyword evidence="1" id="KW-0472">Membrane</keyword>
<feature type="transmembrane region" description="Helical" evidence="1">
    <location>
        <begin position="47"/>
        <end position="66"/>
    </location>
</feature>
<accession>A0A2I0AWU2</accession>
<sequence>MRDLSGAGDSCRPLFRPLPASVYCALGLLFLACIAVSLLILVAVRNALMLAALILLSALIISFFLWNSLSFRRNIAIFLFVDRFPASDLLTASDGQLVKITGVSKVGDDSKITPLVTENLIVNATDRSRVVSPTLKRWLEERSLPTEGRCFRLEEGYIEEAASIAVVGVLNKKNGDFVIVPPPEGISTRCSLQKLLLPVSIDGLILRVCSRTS</sequence>
<dbReference type="STRING" id="1088818.A0A2I0AWU2"/>
<organism evidence="2 3">
    <name type="scientific">Apostasia shenzhenica</name>
    <dbReference type="NCBI Taxonomy" id="1088818"/>
    <lineage>
        <taxon>Eukaryota</taxon>
        <taxon>Viridiplantae</taxon>
        <taxon>Streptophyta</taxon>
        <taxon>Embryophyta</taxon>
        <taxon>Tracheophyta</taxon>
        <taxon>Spermatophyta</taxon>
        <taxon>Magnoliopsida</taxon>
        <taxon>Liliopsida</taxon>
        <taxon>Asparagales</taxon>
        <taxon>Orchidaceae</taxon>
        <taxon>Apostasioideae</taxon>
        <taxon>Apostasia</taxon>
    </lineage>
</organism>
<keyword evidence="1" id="KW-1133">Transmembrane helix</keyword>
<dbReference type="Proteomes" id="UP000236161">
    <property type="component" value="Unassembled WGS sequence"/>
</dbReference>
<dbReference type="PROSITE" id="PS51257">
    <property type="entry name" value="PROKAR_LIPOPROTEIN"/>
    <property type="match status" value="1"/>
</dbReference>
<evidence type="ECO:0000313" key="2">
    <source>
        <dbReference type="EMBL" id="PKA60010.1"/>
    </source>
</evidence>
<evidence type="ECO:0000313" key="3">
    <source>
        <dbReference type="Proteomes" id="UP000236161"/>
    </source>
</evidence>
<feature type="transmembrane region" description="Helical" evidence="1">
    <location>
        <begin position="20"/>
        <end position="41"/>
    </location>
</feature>
<dbReference type="AlphaFoldDB" id="A0A2I0AWU2"/>
<dbReference type="PANTHER" id="PTHR33709:SF20">
    <property type="entry name" value="OS04G0541900 PROTEIN"/>
    <property type="match status" value="1"/>
</dbReference>
<keyword evidence="1" id="KW-0812">Transmembrane</keyword>
<keyword evidence="3" id="KW-1185">Reference proteome</keyword>